<sequence>MSKTNKDLLKGGNGINPKHFIYLDRSRLFSYTAQFSDGLPQLRHLLESVNKEDINSGLEQYNEEVREISNEVEGSVGAKSIVGSVTGTKEEKKTQKRSTKDAGATAKYEALQALSEVKVEHDNLYLLLEEDLINAGLLVNLNKELSQIKNATLIKAKGVARFFDWEMLAKLYERPEDIWNIAEDQVKSQGFGANKNETNEFKKKLKSFSQLLRTFSVGNITIHIQTESSTITTSLNTEYLCMTLEQLRAGYIMPGDVELTIVGFSPKRPNRGIQFPGLAGLINMGEVWEGLVGQVDVTIDPIAIYSEIKV</sequence>
<evidence type="ECO:0000313" key="2">
    <source>
        <dbReference type="Proteomes" id="UP000032452"/>
    </source>
</evidence>
<dbReference type="RefSeq" id="WP_045056286.1">
    <property type="nucleotide sequence ID" value="NZ_CAWMDP010000018.1"/>
</dbReference>
<name>A0A0D8ZP69_9CYAN</name>
<dbReference type="EMBL" id="JYON01000025">
    <property type="protein sequence ID" value="KJH70264.1"/>
    <property type="molecule type" value="Genomic_DNA"/>
</dbReference>
<dbReference type="STRING" id="1618023.UH38_19145"/>
<comment type="caution">
    <text evidence="1">The sequence shown here is derived from an EMBL/GenBank/DDBJ whole genome shotgun (WGS) entry which is preliminary data.</text>
</comment>
<dbReference type="OrthoDB" id="581847at2"/>
<protein>
    <submittedName>
        <fullName evidence="1">Uncharacterized protein</fullName>
    </submittedName>
</protein>
<keyword evidence="2" id="KW-1185">Reference proteome</keyword>
<organism evidence="1 2">
    <name type="scientific">Aliterella atlantica CENA595</name>
    <dbReference type="NCBI Taxonomy" id="1618023"/>
    <lineage>
        <taxon>Bacteria</taxon>
        <taxon>Bacillati</taxon>
        <taxon>Cyanobacteriota</taxon>
        <taxon>Cyanophyceae</taxon>
        <taxon>Chroococcidiopsidales</taxon>
        <taxon>Aliterellaceae</taxon>
        <taxon>Aliterella</taxon>
    </lineage>
</organism>
<evidence type="ECO:0000313" key="1">
    <source>
        <dbReference type="EMBL" id="KJH70264.1"/>
    </source>
</evidence>
<dbReference type="AlphaFoldDB" id="A0A0D8ZP69"/>
<accession>A0A0D8ZP69</accession>
<reference evidence="1 2" key="1">
    <citation type="submission" date="2015-02" db="EMBL/GenBank/DDBJ databases">
        <title>Draft genome of a novel marine cyanobacterium (Chroococcales) isolated from South Atlantic Ocean.</title>
        <authorList>
            <person name="Rigonato J."/>
            <person name="Alvarenga D.O."/>
            <person name="Branco L.H."/>
            <person name="Varani A.M."/>
            <person name="Brandini F.P."/>
            <person name="Fiore M.F."/>
        </authorList>
    </citation>
    <scope>NUCLEOTIDE SEQUENCE [LARGE SCALE GENOMIC DNA]</scope>
    <source>
        <strain evidence="1 2">CENA595</strain>
    </source>
</reference>
<gene>
    <name evidence="1" type="ORF">UH38_19145</name>
</gene>
<proteinExistence type="predicted"/>
<dbReference type="Proteomes" id="UP000032452">
    <property type="component" value="Unassembled WGS sequence"/>
</dbReference>